<dbReference type="AlphaFoldDB" id="A0A1R4GTS3"/>
<feature type="transmembrane region" description="Helical" evidence="2">
    <location>
        <begin position="186"/>
        <end position="204"/>
    </location>
</feature>
<dbReference type="InterPro" id="IPR021878">
    <property type="entry name" value="TgpA_N"/>
</dbReference>
<feature type="region of interest" description="Disordered" evidence="1">
    <location>
        <begin position="416"/>
        <end position="436"/>
    </location>
</feature>
<reference evidence="4 5" key="1">
    <citation type="submission" date="2017-02" db="EMBL/GenBank/DDBJ databases">
        <authorList>
            <person name="Peterson S.W."/>
        </authorList>
    </citation>
    <scope>NUCLEOTIDE SEQUENCE [LARGE SCALE GENOMIC DNA]</scope>
    <source>
        <strain evidence="4 5">B Ar 00.02</strain>
    </source>
</reference>
<dbReference type="Gene3D" id="3.10.620.30">
    <property type="match status" value="1"/>
</dbReference>
<keyword evidence="4" id="KW-0378">Hydrolase</keyword>
<feature type="transmembrane region" description="Helical" evidence="2">
    <location>
        <begin position="164"/>
        <end position="180"/>
    </location>
</feature>
<feature type="domain" description="Transglutaminase-like" evidence="3">
    <location>
        <begin position="498"/>
        <end position="578"/>
    </location>
</feature>
<dbReference type="Pfam" id="PF11992">
    <property type="entry name" value="TgpA_N"/>
    <property type="match status" value="1"/>
</dbReference>
<gene>
    <name evidence="4" type="ORF">FM101_13605</name>
</gene>
<protein>
    <submittedName>
        <fullName evidence="4">Transglutaminase-like enzymes, putative cysteine proteases</fullName>
    </submittedName>
</protein>
<feature type="transmembrane region" description="Helical" evidence="2">
    <location>
        <begin position="138"/>
        <end position="157"/>
    </location>
</feature>
<dbReference type="Pfam" id="PF13559">
    <property type="entry name" value="DUF4129"/>
    <property type="match status" value="1"/>
</dbReference>
<dbReference type="EMBL" id="FUHW01000044">
    <property type="protein sequence ID" value="SJM71618.1"/>
    <property type="molecule type" value="Genomic_DNA"/>
</dbReference>
<keyword evidence="5" id="KW-1185">Reference proteome</keyword>
<evidence type="ECO:0000313" key="5">
    <source>
        <dbReference type="Proteomes" id="UP000195913"/>
    </source>
</evidence>
<dbReference type="SMART" id="SM00460">
    <property type="entry name" value="TGc"/>
    <property type="match status" value="1"/>
</dbReference>
<dbReference type="GO" id="GO:0006508">
    <property type="term" value="P:proteolysis"/>
    <property type="evidence" value="ECO:0007669"/>
    <property type="project" value="UniProtKB-KW"/>
</dbReference>
<keyword evidence="2" id="KW-0812">Transmembrane</keyword>
<name>A0A1R4GTS3_9MICC</name>
<evidence type="ECO:0000256" key="2">
    <source>
        <dbReference type="SAM" id="Phobius"/>
    </source>
</evidence>
<feature type="transmembrane region" description="Helical" evidence="2">
    <location>
        <begin position="639"/>
        <end position="659"/>
    </location>
</feature>
<dbReference type="InterPro" id="IPR038765">
    <property type="entry name" value="Papain-like_cys_pep_sf"/>
</dbReference>
<dbReference type="Pfam" id="PF01841">
    <property type="entry name" value="Transglut_core"/>
    <property type="match status" value="1"/>
</dbReference>
<dbReference type="GO" id="GO:0008233">
    <property type="term" value="F:peptidase activity"/>
    <property type="evidence" value="ECO:0007669"/>
    <property type="project" value="UniProtKB-KW"/>
</dbReference>
<dbReference type="PANTHER" id="PTHR42736:SF1">
    <property type="entry name" value="PROTEIN-GLUTAMINE GAMMA-GLUTAMYLTRANSFERASE"/>
    <property type="match status" value="1"/>
</dbReference>
<dbReference type="Proteomes" id="UP000195913">
    <property type="component" value="Unassembled WGS sequence"/>
</dbReference>
<dbReference type="SUPFAM" id="SSF54001">
    <property type="entry name" value="Cysteine proteinases"/>
    <property type="match status" value="1"/>
</dbReference>
<dbReference type="PANTHER" id="PTHR42736">
    <property type="entry name" value="PROTEIN-GLUTAMINE GAMMA-GLUTAMYLTRANSFERASE"/>
    <property type="match status" value="1"/>
</dbReference>
<feature type="transmembrane region" description="Helical" evidence="2">
    <location>
        <begin position="225"/>
        <end position="246"/>
    </location>
</feature>
<evidence type="ECO:0000256" key="1">
    <source>
        <dbReference type="SAM" id="MobiDB-lite"/>
    </source>
</evidence>
<proteinExistence type="predicted"/>
<feature type="transmembrane region" description="Helical" evidence="2">
    <location>
        <begin position="25"/>
        <end position="45"/>
    </location>
</feature>
<feature type="transmembrane region" description="Helical" evidence="2">
    <location>
        <begin position="76"/>
        <end position="96"/>
    </location>
</feature>
<sequence length="802" mass="85569">MSAPAVTRRTPAGRKPTRRNRGTQWLLFTALLVAVVAPVSGLWGVIDGRLWFDQATVTVAGTLAAGTLVRIRGLSAGLSFTASVAGLIVMLTLQFFPSTAVLGVIPTAESVRRALDFYPQARDAVLVQAQPVLSEDPLIFFICLAAGLTALMVYLLVVGLRVPALSALPLSVFLVISSLVKTDGAGLLHVGLTAIGYLVVLAGARLERRATSPGAALRTGVLRQGVLIAAAALTLMLVVPLALPGFSQGLMPQGQRLYLFGKPSGVNPVLNLGVNLRDRLGVTTLTYYTDSSEPLYLRTAVISDLGAKRWEPSDLEVGRDHSAENLAPSPDGFPAQSVPRTRTVHTRVVTGNYQSPWLPMPREAASVTGLAQEWGYNGGTDTMFSQAEASSRKLDYTVTSQVPVIDAAALEASSARLARDPGSATDRLPKTSTDLPRNLPKIIPDTARQITRKAHATTAYEEAVALQEELRSVDYTYSEQTPLEQGYDGNGVGVVAAFLKQKSGYCTHYSAAMALMARTLGVPSRIVVGYAPGRSNGAQALGSDGKQWSGYDLSPSSAHAWPELFFPDLGWVPFEPTPGRGTTPSYASDSPDGGPAPSQAPDTDPTRARTIPDANPSAEPSIPPAAGAQSSGNDDGISAVMPALLALVVLLGLFGPLGIRRWQRSRRIRSIHRATDWRDAVASAWEELLALGRDYGLAQDPQETDAAYASRLQDHLPDAAPEVQRLREAFERASFSLDAQPRRQLVPRGPASGIHRPRASRELALDEALDAALTDIEQGFSDAASPGRQFLARAWPASLLRR</sequence>
<evidence type="ECO:0000313" key="4">
    <source>
        <dbReference type="EMBL" id="SJM71618.1"/>
    </source>
</evidence>
<dbReference type="InterPro" id="IPR002931">
    <property type="entry name" value="Transglutaminase-like"/>
</dbReference>
<feature type="transmembrane region" description="Helical" evidence="2">
    <location>
        <begin position="51"/>
        <end position="69"/>
    </location>
</feature>
<dbReference type="InterPro" id="IPR025403">
    <property type="entry name" value="TgpA-like_C"/>
</dbReference>
<keyword evidence="2" id="KW-1133">Transmembrane helix</keyword>
<evidence type="ECO:0000259" key="3">
    <source>
        <dbReference type="SMART" id="SM00460"/>
    </source>
</evidence>
<keyword evidence="2" id="KW-0472">Membrane</keyword>
<keyword evidence="4" id="KW-0645">Protease</keyword>
<accession>A0A1R4GTS3</accession>
<feature type="region of interest" description="Disordered" evidence="1">
    <location>
        <begin position="577"/>
        <end position="634"/>
    </location>
</feature>
<dbReference type="InterPro" id="IPR052901">
    <property type="entry name" value="Bact_TGase-like"/>
</dbReference>
<organism evidence="4 5">
    <name type="scientific">Arthrobacter rhombi</name>
    <dbReference type="NCBI Taxonomy" id="71253"/>
    <lineage>
        <taxon>Bacteria</taxon>
        <taxon>Bacillati</taxon>
        <taxon>Actinomycetota</taxon>
        <taxon>Actinomycetes</taxon>
        <taxon>Micrococcales</taxon>
        <taxon>Micrococcaceae</taxon>
        <taxon>Arthrobacter</taxon>
    </lineage>
</organism>
<dbReference type="RefSeq" id="WP_087000505.1">
    <property type="nucleotide sequence ID" value="NZ_FUHW01000044.1"/>
</dbReference>